<feature type="chain" id="PRO_5039937237" evidence="3">
    <location>
        <begin position="33"/>
        <end position="307"/>
    </location>
</feature>
<feature type="compositionally biased region" description="Gly residues" evidence="1">
    <location>
        <begin position="239"/>
        <end position="256"/>
    </location>
</feature>
<dbReference type="GO" id="GO:0016020">
    <property type="term" value="C:membrane"/>
    <property type="evidence" value="ECO:0007669"/>
    <property type="project" value="TreeGrafter"/>
</dbReference>
<reference evidence="5" key="1">
    <citation type="submission" date="2025-08" db="UniProtKB">
        <authorList>
            <consortium name="RefSeq"/>
        </authorList>
    </citation>
    <scope>IDENTIFICATION</scope>
    <source>
        <strain evidence="5">Aabys</strain>
        <tissue evidence="5">Whole body</tissue>
    </source>
</reference>
<dbReference type="InterPro" id="IPR012464">
    <property type="entry name" value="DUF1676"/>
</dbReference>
<evidence type="ECO:0000256" key="1">
    <source>
        <dbReference type="SAM" id="MobiDB-lite"/>
    </source>
</evidence>
<keyword evidence="3" id="KW-0732">Signal</keyword>
<sequence>MINKKTMSCCKSPSMLLLYLSLLSCCLHGISASTENISSSPSTFQNAGTRTILRIYDECSRTDGGFVPCLKKKAISFIDRISFIDSITIADGVKVVKMPASAGAVPYIRPMTSENELESTLSRSGEDRDTKLTNILIERLSNFFNAHTLQVSFPKLSSEELGRGLEEGRGKMKKMMGMMIMGMAMKMMGMIPIAMGMLYILAGKALIISKIALLLAGIIGLKKLLSGGGKSSGSSTWSSGGGGGGGWSSGGGGSGGWDRRSLNEAQELAYRSYTKQYQQQQQQLQQQQQQQVQQQQPLKSSSSDKKL</sequence>
<protein>
    <submittedName>
        <fullName evidence="5">Uncharacterized protein LOC101890637</fullName>
    </submittedName>
</protein>
<dbReference type="RefSeq" id="XP_005176896.2">
    <property type="nucleotide sequence ID" value="XM_005176839.4"/>
</dbReference>
<keyword evidence="2" id="KW-0472">Membrane</keyword>
<dbReference type="PANTHER" id="PTHR21879">
    <property type="entry name" value="FI03362P-RELATED-RELATED"/>
    <property type="match status" value="1"/>
</dbReference>
<feature type="transmembrane region" description="Helical" evidence="2">
    <location>
        <begin position="175"/>
        <end position="201"/>
    </location>
</feature>
<dbReference type="KEGG" id="mde:101890637"/>
<dbReference type="GeneID" id="101890637"/>
<proteinExistence type="predicted"/>
<dbReference type="Proteomes" id="UP001652621">
    <property type="component" value="Unplaced"/>
</dbReference>
<dbReference type="VEuPathDB" id="VectorBase:MDOMA2_001065"/>
<dbReference type="Pfam" id="PF07898">
    <property type="entry name" value="DUF1676"/>
    <property type="match status" value="1"/>
</dbReference>
<keyword evidence="4" id="KW-1185">Reference proteome</keyword>
<dbReference type="CTD" id="40766"/>
<accession>A0A9J7CJT4</accession>
<feature type="region of interest" description="Disordered" evidence="1">
    <location>
        <begin position="281"/>
        <end position="307"/>
    </location>
</feature>
<dbReference type="AlphaFoldDB" id="A0A9J7CJT4"/>
<keyword evidence="2" id="KW-1133">Transmembrane helix</keyword>
<dbReference type="PROSITE" id="PS51257">
    <property type="entry name" value="PROKAR_LIPOPROTEIN"/>
    <property type="match status" value="1"/>
</dbReference>
<feature type="region of interest" description="Disordered" evidence="1">
    <location>
        <begin position="227"/>
        <end position="259"/>
    </location>
</feature>
<evidence type="ECO:0000256" key="3">
    <source>
        <dbReference type="SAM" id="SignalP"/>
    </source>
</evidence>
<organism evidence="4 5">
    <name type="scientific">Musca domestica</name>
    <name type="common">House fly</name>
    <dbReference type="NCBI Taxonomy" id="7370"/>
    <lineage>
        <taxon>Eukaryota</taxon>
        <taxon>Metazoa</taxon>
        <taxon>Ecdysozoa</taxon>
        <taxon>Arthropoda</taxon>
        <taxon>Hexapoda</taxon>
        <taxon>Insecta</taxon>
        <taxon>Pterygota</taxon>
        <taxon>Neoptera</taxon>
        <taxon>Endopterygota</taxon>
        <taxon>Diptera</taxon>
        <taxon>Brachycera</taxon>
        <taxon>Muscomorpha</taxon>
        <taxon>Muscoidea</taxon>
        <taxon>Muscidae</taxon>
        <taxon>Musca</taxon>
    </lineage>
</organism>
<feature type="signal peptide" evidence="3">
    <location>
        <begin position="1"/>
        <end position="32"/>
    </location>
</feature>
<evidence type="ECO:0000313" key="4">
    <source>
        <dbReference type="Proteomes" id="UP001652621"/>
    </source>
</evidence>
<feature type="compositionally biased region" description="Low complexity" evidence="1">
    <location>
        <begin position="281"/>
        <end position="296"/>
    </location>
</feature>
<gene>
    <name evidence="5" type="primary">LOC101890637</name>
</gene>
<evidence type="ECO:0000256" key="2">
    <source>
        <dbReference type="SAM" id="Phobius"/>
    </source>
</evidence>
<name>A0A9J7CJT4_MUSDO</name>
<evidence type="ECO:0000313" key="5">
    <source>
        <dbReference type="RefSeq" id="XP_005176896.2"/>
    </source>
</evidence>
<keyword evidence="2" id="KW-0812">Transmembrane</keyword>
<dbReference type="OrthoDB" id="6622274at2759"/>
<dbReference type="PANTHER" id="PTHR21879:SF12">
    <property type="entry name" value="OSIRIS 12"/>
    <property type="match status" value="1"/>
</dbReference>